<protein>
    <recommendedName>
        <fullName evidence="2">DUF6449 domain-containing protein</fullName>
    </recommendedName>
</protein>
<name>A0A839JZH4_9FIRM</name>
<feature type="transmembrane region" description="Helical" evidence="1">
    <location>
        <begin position="147"/>
        <end position="168"/>
    </location>
</feature>
<feature type="transmembrane region" description="Helical" evidence="1">
    <location>
        <begin position="20"/>
        <end position="41"/>
    </location>
</feature>
<dbReference type="Proteomes" id="UP000574276">
    <property type="component" value="Unassembled WGS sequence"/>
</dbReference>
<feature type="transmembrane region" description="Helical" evidence="1">
    <location>
        <begin position="243"/>
        <end position="264"/>
    </location>
</feature>
<gene>
    <name evidence="3" type="ORF">H0486_05670</name>
</gene>
<dbReference type="InterPro" id="IPR045611">
    <property type="entry name" value="DUF6449"/>
</dbReference>
<feature type="transmembrane region" description="Helical" evidence="1">
    <location>
        <begin position="67"/>
        <end position="88"/>
    </location>
</feature>
<keyword evidence="4" id="KW-1185">Reference proteome</keyword>
<keyword evidence="1" id="KW-1133">Transmembrane helix</keyword>
<feature type="domain" description="DUF6449" evidence="2">
    <location>
        <begin position="465"/>
        <end position="568"/>
    </location>
</feature>
<feature type="transmembrane region" description="Helical" evidence="1">
    <location>
        <begin position="284"/>
        <end position="304"/>
    </location>
</feature>
<accession>A0A839JZH4</accession>
<keyword evidence="1" id="KW-0812">Transmembrane</keyword>
<proteinExistence type="predicted"/>
<evidence type="ECO:0000313" key="4">
    <source>
        <dbReference type="Proteomes" id="UP000574276"/>
    </source>
</evidence>
<dbReference type="Pfam" id="PF20047">
    <property type="entry name" value="DUF6449"/>
    <property type="match status" value="1"/>
</dbReference>
<feature type="transmembrane region" description="Helical" evidence="1">
    <location>
        <begin position="175"/>
        <end position="195"/>
    </location>
</feature>
<evidence type="ECO:0000313" key="3">
    <source>
        <dbReference type="EMBL" id="MBB2182362.1"/>
    </source>
</evidence>
<evidence type="ECO:0000256" key="1">
    <source>
        <dbReference type="SAM" id="Phobius"/>
    </source>
</evidence>
<comment type="caution">
    <text evidence="3">The sequence shown here is derived from an EMBL/GenBank/DDBJ whole genome shotgun (WGS) entry which is preliminary data.</text>
</comment>
<dbReference type="EMBL" id="JACEGA010000001">
    <property type="protein sequence ID" value="MBB2182362.1"/>
    <property type="molecule type" value="Genomic_DNA"/>
</dbReference>
<organism evidence="3 4">
    <name type="scientific">Variimorphobacter saccharofermentans</name>
    <dbReference type="NCBI Taxonomy" id="2755051"/>
    <lineage>
        <taxon>Bacteria</taxon>
        <taxon>Bacillati</taxon>
        <taxon>Bacillota</taxon>
        <taxon>Clostridia</taxon>
        <taxon>Lachnospirales</taxon>
        <taxon>Lachnospiraceae</taxon>
        <taxon>Variimorphobacter</taxon>
    </lineage>
</organism>
<dbReference type="AlphaFoldDB" id="A0A839JZH4"/>
<sequence>MMSRSLFFNLQKEDMKRRLWTVIISMLGFFLALPIFIAISVENYHPMDDISYIYEDIIRTIGVRSELLILLTIIGACVCGLSGFFYLHSKKQVDFYHSIPVRKECLFSIYYLNGVLIYLIPYVFNLAISLIIIQINGYMSTEVFTSALAALGFNTVFFLFIYTVVIIAVMLTGNFIVSCLGSGVLLSYGVILHLIRDTYFRNFFVSYYAGNDFASDFLIYLSPVGYYYKAETRLADGCGTQDIIMIGIAILISVLLVIGALLLYKYRPSEAAGKAMAFQASKAIIKFLMVIPFSLGGGVLFRNISNFHSTGWLIFGLIFSLIITYAATEIIYDFDIRSAFKNKKHILLCALAVGIITCVFQFDLFKYDSFIPKKDKVSTMSIAIMGIDDQLRYFDENAGDKYAYYMDYITYQLKNMEITDFDKVYELAEMGIREHDNHSLSNLRNGYYGYYGPYETNYINYYIKYTYHSGKEVYRRYFIPLDEGYNKLRDIFADQEYKKAHYPIYEFKEEELQLGYCSSMLNSKEFMLSEEDERELIRAYKEDLSQLTLDEIAEQEPVATLSFFYNDKQLEYLVYPSFAKTIDILQKRGFDATKQIDSSNVKQISITYYQMEVIEDAAGYPKETAYSVKDEEPVIYTDKNEIEEILNHIISEDYRWKQYGLLSAEEEMNVAISYKVDEFGNEGVYNAKFKLGQIPDFVKEDIGYIPYE</sequence>
<feature type="transmembrane region" description="Helical" evidence="1">
    <location>
        <begin position="346"/>
        <end position="365"/>
    </location>
</feature>
<reference evidence="3 4" key="1">
    <citation type="submission" date="2020-07" db="EMBL/GenBank/DDBJ databases">
        <title>Characterization and genome sequencing of isolate MD1, a novel member within the family Lachnospiraceae.</title>
        <authorList>
            <person name="Rettenmaier R."/>
            <person name="Di Bello L."/>
            <person name="Zinser C."/>
            <person name="Scheitz K."/>
            <person name="Liebl W."/>
            <person name="Zverlov V."/>
        </authorList>
    </citation>
    <scope>NUCLEOTIDE SEQUENCE [LARGE SCALE GENOMIC DNA]</scope>
    <source>
        <strain evidence="3 4">MD1</strain>
    </source>
</reference>
<keyword evidence="1" id="KW-0472">Membrane</keyword>
<evidence type="ECO:0000259" key="2">
    <source>
        <dbReference type="Pfam" id="PF20047"/>
    </source>
</evidence>
<feature type="transmembrane region" description="Helical" evidence="1">
    <location>
        <begin position="310"/>
        <end position="334"/>
    </location>
</feature>
<dbReference type="RefSeq" id="WP_228352087.1">
    <property type="nucleotide sequence ID" value="NZ_JACEGA010000001.1"/>
</dbReference>
<feature type="transmembrane region" description="Helical" evidence="1">
    <location>
        <begin position="109"/>
        <end position="135"/>
    </location>
</feature>